<feature type="domain" description="4Fe-4S ferredoxin-type" evidence="5">
    <location>
        <begin position="1"/>
        <end position="23"/>
    </location>
</feature>
<evidence type="ECO:0000256" key="1">
    <source>
        <dbReference type="ARBA" id="ARBA00022485"/>
    </source>
</evidence>
<dbReference type="SUPFAM" id="SSF54862">
    <property type="entry name" value="4Fe-4S ferredoxins"/>
    <property type="match status" value="1"/>
</dbReference>
<dbReference type="InterPro" id="IPR017900">
    <property type="entry name" value="4Fe4S_Fe_S_CS"/>
</dbReference>
<organism evidence="6 7">
    <name type="scientific">Methanothermococcus okinawensis</name>
    <dbReference type="NCBI Taxonomy" id="155863"/>
    <lineage>
        <taxon>Archaea</taxon>
        <taxon>Methanobacteriati</taxon>
        <taxon>Methanobacteriota</taxon>
        <taxon>Methanomada group</taxon>
        <taxon>Methanococci</taxon>
        <taxon>Methanococcales</taxon>
        <taxon>Methanococcaceae</taxon>
        <taxon>Methanothermococcus</taxon>
    </lineage>
</organism>
<accession>A0A832YRM8</accession>
<dbReference type="PANTHER" id="PTHR24960">
    <property type="entry name" value="PHOTOSYSTEM I IRON-SULFUR CENTER-RELATED"/>
    <property type="match status" value="1"/>
</dbReference>
<dbReference type="PROSITE" id="PS00198">
    <property type="entry name" value="4FE4S_FER_1"/>
    <property type="match status" value="2"/>
</dbReference>
<dbReference type="InterPro" id="IPR017896">
    <property type="entry name" value="4Fe4S_Fe-S-bd"/>
</dbReference>
<keyword evidence="3" id="KW-0408">Iron</keyword>
<dbReference type="Proteomes" id="UP000605144">
    <property type="component" value="Unassembled WGS sequence"/>
</dbReference>
<dbReference type="EMBL" id="DQSV01000015">
    <property type="protein sequence ID" value="HIP16846.1"/>
    <property type="molecule type" value="Genomic_DNA"/>
</dbReference>
<evidence type="ECO:0000256" key="2">
    <source>
        <dbReference type="ARBA" id="ARBA00022723"/>
    </source>
</evidence>
<dbReference type="GO" id="GO:0046872">
    <property type="term" value="F:metal ion binding"/>
    <property type="evidence" value="ECO:0007669"/>
    <property type="project" value="UniProtKB-KW"/>
</dbReference>
<dbReference type="AlphaFoldDB" id="A0A832YRM8"/>
<dbReference type="Gene3D" id="3.30.70.20">
    <property type="match status" value="1"/>
</dbReference>
<comment type="caution">
    <text evidence="6">The sequence shown here is derived from an EMBL/GenBank/DDBJ whole genome shotgun (WGS) entry which is preliminary data.</text>
</comment>
<keyword evidence="1" id="KW-0004">4Fe-4S</keyword>
<proteinExistence type="predicted"/>
<keyword evidence="4" id="KW-0411">Iron-sulfur</keyword>
<dbReference type="PANTHER" id="PTHR24960:SF79">
    <property type="entry name" value="PHOTOSYSTEM I IRON-SULFUR CENTER"/>
    <property type="match status" value="1"/>
</dbReference>
<sequence>MMVSNKCIGCGLCVPFCPFEAITSYGRIIIDKNLCVECGICIKYCPIDAIDYSSEIDME</sequence>
<evidence type="ECO:0000256" key="4">
    <source>
        <dbReference type="ARBA" id="ARBA00023014"/>
    </source>
</evidence>
<evidence type="ECO:0000313" key="6">
    <source>
        <dbReference type="EMBL" id="HIP16846.1"/>
    </source>
</evidence>
<evidence type="ECO:0000259" key="5">
    <source>
        <dbReference type="PROSITE" id="PS51379"/>
    </source>
</evidence>
<name>A0A832YRM8_9EURY</name>
<dbReference type="InterPro" id="IPR050157">
    <property type="entry name" value="PSI_iron-sulfur_center"/>
</dbReference>
<gene>
    <name evidence="6" type="ORF">EYG76_00885</name>
</gene>
<feature type="domain" description="4Fe-4S ferredoxin-type" evidence="5">
    <location>
        <begin position="26"/>
        <end position="55"/>
    </location>
</feature>
<dbReference type="GO" id="GO:0051539">
    <property type="term" value="F:4 iron, 4 sulfur cluster binding"/>
    <property type="evidence" value="ECO:0007669"/>
    <property type="project" value="UniProtKB-KW"/>
</dbReference>
<evidence type="ECO:0000256" key="3">
    <source>
        <dbReference type="ARBA" id="ARBA00023004"/>
    </source>
</evidence>
<reference evidence="6" key="1">
    <citation type="journal article" date="2020" name="ISME J.">
        <title>Gammaproteobacteria mediating utilization of methyl-, sulfur- and petroleum organic compounds in deep ocean hydrothermal plumes.</title>
        <authorList>
            <person name="Zhou Z."/>
            <person name="Liu Y."/>
            <person name="Pan J."/>
            <person name="Cron B.R."/>
            <person name="Toner B.M."/>
            <person name="Anantharaman K."/>
            <person name="Breier J.A."/>
            <person name="Dick G.J."/>
            <person name="Li M."/>
        </authorList>
    </citation>
    <scope>NUCLEOTIDE SEQUENCE</scope>
    <source>
        <strain evidence="6">SZUA-1385</strain>
    </source>
</reference>
<dbReference type="PROSITE" id="PS51379">
    <property type="entry name" value="4FE4S_FER_2"/>
    <property type="match status" value="2"/>
</dbReference>
<dbReference type="GO" id="GO:0016491">
    <property type="term" value="F:oxidoreductase activity"/>
    <property type="evidence" value="ECO:0007669"/>
    <property type="project" value="UniProtKB-ARBA"/>
</dbReference>
<protein>
    <submittedName>
        <fullName evidence="6">Ferredoxin</fullName>
    </submittedName>
</protein>
<evidence type="ECO:0000313" key="7">
    <source>
        <dbReference type="Proteomes" id="UP000605144"/>
    </source>
</evidence>
<dbReference type="Pfam" id="PF00037">
    <property type="entry name" value="Fer4"/>
    <property type="match status" value="2"/>
</dbReference>
<keyword evidence="2" id="KW-0479">Metal-binding</keyword>